<dbReference type="OrthoDB" id="1689146at2759"/>
<reference evidence="2" key="1">
    <citation type="journal article" date="2019" name="Gigascience">
        <title>De novo genome assembly of the endangered Acer yangbiense, a plant species with extremely small populations endemic to Yunnan Province, China.</title>
        <authorList>
            <person name="Yang J."/>
            <person name="Wariss H.M."/>
            <person name="Tao L."/>
            <person name="Zhang R."/>
            <person name="Yun Q."/>
            <person name="Hollingsworth P."/>
            <person name="Dao Z."/>
            <person name="Luo G."/>
            <person name="Guo H."/>
            <person name="Ma Y."/>
            <person name="Sun W."/>
        </authorList>
    </citation>
    <scope>NUCLEOTIDE SEQUENCE [LARGE SCALE GENOMIC DNA]</scope>
    <source>
        <strain evidence="2">cv. Malutang</strain>
    </source>
</reference>
<comment type="caution">
    <text evidence="1">The sequence shown here is derived from an EMBL/GenBank/DDBJ whole genome shotgun (WGS) entry which is preliminary data.</text>
</comment>
<sequence>MDIGLQERIFRYLQKIAYELHNIEVNSFRQIRDERLSNKGEYALKHYGFGDLLVGNELEQRIIIWHIVTNECYKDDLHHVYGNTNKLDQNCKISTWLSDYMLYLLLFRPSMLPKGIGEIRYDHTYVDAERTYKVPPSKHGRRAKEGIPSNNYHLSLFNQALGLDAQGIGAWAGPHGPIPPAYAAQNCDWKEHAQHLRNGGELLTHVSVLMVNFRLNKQVM</sequence>
<dbReference type="InterPro" id="IPR007658">
    <property type="entry name" value="DUF594"/>
</dbReference>
<dbReference type="EMBL" id="VAHF01000002">
    <property type="protein sequence ID" value="TXG68475.1"/>
    <property type="molecule type" value="Genomic_DNA"/>
</dbReference>
<protein>
    <submittedName>
        <fullName evidence="1">Uncharacterized protein</fullName>
    </submittedName>
</protein>
<dbReference type="Pfam" id="PF04578">
    <property type="entry name" value="DUF594"/>
    <property type="match status" value="1"/>
</dbReference>
<evidence type="ECO:0000313" key="2">
    <source>
        <dbReference type="Proteomes" id="UP000323000"/>
    </source>
</evidence>
<accession>A0A5C7IHD3</accession>
<dbReference type="AlphaFoldDB" id="A0A5C7IHD3"/>
<organism evidence="1 2">
    <name type="scientific">Acer yangbiense</name>
    <dbReference type="NCBI Taxonomy" id="1000413"/>
    <lineage>
        <taxon>Eukaryota</taxon>
        <taxon>Viridiplantae</taxon>
        <taxon>Streptophyta</taxon>
        <taxon>Embryophyta</taxon>
        <taxon>Tracheophyta</taxon>
        <taxon>Spermatophyta</taxon>
        <taxon>Magnoliopsida</taxon>
        <taxon>eudicotyledons</taxon>
        <taxon>Gunneridae</taxon>
        <taxon>Pentapetalae</taxon>
        <taxon>rosids</taxon>
        <taxon>malvids</taxon>
        <taxon>Sapindales</taxon>
        <taxon>Sapindaceae</taxon>
        <taxon>Hippocastanoideae</taxon>
        <taxon>Acereae</taxon>
        <taxon>Acer</taxon>
    </lineage>
</organism>
<gene>
    <name evidence="1" type="ORF">EZV62_003410</name>
</gene>
<evidence type="ECO:0000313" key="1">
    <source>
        <dbReference type="EMBL" id="TXG68475.1"/>
    </source>
</evidence>
<dbReference type="PANTHER" id="PTHR31325">
    <property type="entry name" value="OS01G0798800 PROTEIN-RELATED"/>
    <property type="match status" value="1"/>
</dbReference>
<keyword evidence="2" id="KW-1185">Reference proteome</keyword>
<name>A0A5C7IHD3_9ROSI</name>
<dbReference type="Proteomes" id="UP000323000">
    <property type="component" value="Chromosome 2"/>
</dbReference>
<proteinExistence type="predicted"/>